<evidence type="ECO:0000313" key="2">
    <source>
        <dbReference type="EMBL" id="GEB86300.1"/>
    </source>
</evidence>
<sequence length="118" mass="11773">MGGEGGHRAAQTCRMIGADFLCGGLAASGQIVEYRQRALTLGLSGVADQQGRPGGAKQARQAALIELGEPDEGGVPVDLRLIRRIGGRADEAERGVADGEGCASQTAAGACGPGIGGE</sequence>
<reference evidence="2 3" key="1">
    <citation type="submission" date="2019-06" db="EMBL/GenBank/DDBJ databases">
        <title>Whole genome shotgun sequence of Acetobacter peroxydans NBRC 13755.</title>
        <authorList>
            <person name="Hosoyama A."/>
            <person name="Uohara A."/>
            <person name="Ohji S."/>
            <person name="Ichikawa N."/>
        </authorList>
    </citation>
    <scope>NUCLEOTIDE SEQUENCE [LARGE SCALE GENOMIC DNA]</scope>
    <source>
        <strain evidence="2 3">NBRC 13755</strain>
    </source>
</reference>
<comment type="caution">
    <text evidence="2">The sequence shown here is derived from an EMBL/GenBank/DDBJ whole genome shotgun (WGS) entry which is preliminary data.</text>
</comment>
<proteinExistence type="predicted"/>
<dbReference type="AlphaFoldDB" id="A0A4Y3TZ61"/>
<feature type="region of interest" description="Disordered" evidence="1">
    <location>
        <begin position="90"/>
        <end position="118"/>
    </location>
</feature>
<dbReference type="Proteomes" id="UP000317730">
    <property type="component" value="Unassembled WGS sequence"/>
</dbReference>
<protein>
    <submittedName>
        <fullName evidence="2">Uncharacterized protein</fullName>
    </submittedName>
</protein>
<organism evidence="2 3">
    <name type="scientific">Acetobacter peroxydans</name>
    <dbReference type="NCBI Taxonomy" id="104098"/>
    <lineage>
        <taxon>Bacteria</taxon>
        <taxon>Pseudomonadati</taxon>
        <taxon>Pseudomonadota</taxon>
        <taxon>Alphaproteobacteria</taxon>
        <taxon>Acetobacterales</taxon>
        <taxon>Acetobacteraceae</taxon>
        <taxon>Acetobacter</taxon>
    </lineage>
</organism>
<evidence type="ECO:0000256" key="1">
    <source>
        <dbReference type="SAM" id="MobiDB-lite"/>
    </source>
</evidence>
<gene>
    <name evidence="2" type="ORF">APE01nite_20970</name>
</gene>
<evidence type="ECO:0000313" key="3">
    <source>
        <dbReference type="Proteomes" id="UP000317730"/>
    </source>
</evidence>
<dbReference type="EMBL" id="BJMV01000011">
    <property type="protein sequence ID" value="GEB86300.1"/>
    <property type="molecule type" value="Genomic_DNA"/>
</dbReference>
<name>A0A4Y3TZ61_9PROT</name>
<keyword evidence="3" id="KW-1185">Reference proteome</keyword>
<accession>A0A4Y3TZ61</accession>